<dbReference type="KEGG" id="vg:16512029"/>
<keyword evidence="2" id="KW-0472">Membrane</keyword>
<evidence type="ECO:0000313" key="3">
    <source>
        <dbReference type="EMBL" id="AGO81896.2"/>
    </source>
</evidence>
<protein>
    <submittedName>
        <fullName evidence="3">Uncharacterized protein</fullName>
    </submittedName>
</protein>
<feature type="compositionally biased region" description="Basic residues" evidence="1">
    <location>
        <begin position="55"/>
        <end position="66"/>
    </location>
</feature>
<organism evidence="3 4">
    <name type="scientific">Pandoravirus dulcis</name>
    <dbReference type="NCBI Taxonomy" id="1349409"/>
    <lineage>
        <taxon>Viruses</taxon>
        <taxon>Pandoravirus</taxon>
    </lineage>
</organism>
<dbReference type="RefSeq" id="YP_008318565.2">
    <property type="nucleotide sequence ID" value="NC_021858.1"/>
</dbReference>
<dbReference type="EMBL" id="KC977570">
    <property type="protein sequence ID" value="AGO81896.2"/>
    <property type="molecule type" value="Genomic_DNA"/>
</dbReference>
<evidence type="ECO:0000256" key="1">
    <source>
        <dbReference type="SAM" id="MobiDB-lite"/>
    </source>
</evidence>
<feature type="region of interest" description="Disordered" evidence="1">
    <location>
        <begin position="55"/>
        <end position="76"/>
    </location>
</feature>
<gene>
    <name evidence="3" type="ORF">pdul_cds_23</name>
</gene>
<sequence length="133" mass="15385">MGRVVASAAGRLGRRARPRQKRPHKKRVLFLLLWSHSLFLCGLFFRERRKERRPKMIATRKKRGQARARGSESGARFKEDGPCVFFPAARATAPILAQDEKRWTGARDEKARAAKYQTVTEYEQKRIKKGGYL</sequence>
<feature type="compositionally biased region" description="Low complexity" evidence="1">
    <location>
        <begin position="1"/>
        <end position="11"/>
    </location>
</feature>
<dbReference type="Proteomes" id="UP000201566">
    <property type="component" value="Segment"/>
</dbReference>
<name>S4VUX8_9VIRU</name>
<accession>S4VUX8</accession>
<dbReference type="GeneID" id="16512029"/>
<evidence type="ECO:0000313" key="4">
    <source>
        <dbReference type="Proteomes" id="UP000201566"/>
    </source>
</evidence>
<reference evidence="3 4" key="1">
    <citation type="journal article" date="2013" name="Science">
        <title>Pandoraviruses: amoeba viruses with genomes up to 2.5 Mb reaching that of parasitic eukaryotes.</title>
        <authorList>
            <person name="Philippe N."/>
            <person name="Legendre M."/>
            <person name="Doutre G."/>
            <person name="Coute Y."/>
            <person name="Poirot O."/>
            <person name="Lescot M."/>
            <person name="Arslan D."/>
            <person name="Seltzer V."/>
            <person name="Bertaux L."/>
            <person name="Bruley C."/>
            <person name="Garin J."/>
            <person name="Claverie J.M."/>
            <person name="Abergel C."/>
        </authorList>
    </citation>
    <scope>NUCLEOTIDE SEQUENCE [LARGE SCALE GENOMIC DNA]</scope>
    <source>
        <strain evidence="3">Melbourne</strain>
    </source>
</reference>
<proteinExistence type="predicted"/>
<keyword evidence="2" id="KW-1133">Transmembrane helix</keyword>
<evidence type="ECO:0000256" key="2">
    <source>
        <dbReference type="SAM" id="Phobius"/>
    </source>
</evidence>
<feature type="transmembrane region" description="Helical" evidence="2">
    <location>
        <begin position="28"/>
        <end position="45"/>
    </location>
</feature>
<keyword evidence="2" id="KW-0812">Transmembrane</keyword>
<feature type="region of interest" description="Disordered" evidence="1">
    <location>
        <begin position="1"/>
        <end position="20"/>
    </location>
</feature>